<keyword evidence="13" id="KW-0808">Transferase</keyword>
<dbReference type="NCBIfam" id="NF010109">
    <property type="entry name" value="PRK13582.1"/>
    <property type="match status" value="1"/>
</dbReference>
<keyword evidence="5" id="KW-0378">Hydrolase</keyword>
<dbReference type="InterPro" id="IPR011863">
    <property type="entry name" value="HSK-PSP"/>
</dbReference>
<keyword evidence="13" id="KW-0418">Kinase</keyword>
<dbReference type="AlphaFoldDB" id="A0A1W1HBQ8"/>
<gene>
    <name evidence="13" type="ORF">MTBBW1_20022</name>
</gene>
<feature type="binding site" evidence="11">
    <location>
        <begin position="90"/>
        <end position="91"/>
    </location>
    <ligand>
        <name>substrate</name>
    </ligand>
</feature>
<feature type="active site" description="Proton donor" evidence="10">
    <location>
        <position position="9"/>
    </location>
</feature>
<keyword evidence="7" id="KW-0718">Serine biosynthesis</keyword>
<dbReference type="SUPFAM" id="SSF56784">
    <property type="entry name" value="HAD-like"/>
    <property type="match status" value="1"/>
</dbReference>
<evidence type="ECO:0000313" key="13">
    <source>
        <dbReference type="EMBL" id="SLM29825.1"/>
    </source>
</evidence>
<feature type="binding site" evidence="11">
    <location>
        <position position="46"/>
    </location>
    <ligand>
        <name>substrate</name>
    </ligand>
</feature>
<feature type="active site" description="Nucleophile" evidence="10">
    <location>
        <position position="7"/>
    </location>
</feature>
<dbReference type="EMBL" id="FWEV01000112">
    <property type="protein sequence ID" value="SLM29825.1"/>
    <property type="molecule type" value="Genomic_DNA"/>
</dbReference>
<feature type="binding site" evidence="11">
    <location>
        <position position="133"/>
    </location>
    <ligand>
        <name>substrate</name>
    </ligand>
</feature>
<dbReference type="Gene3D" id="3.40.50.1000">
    <property type="entry name" value="HAD superfamily/HAD-like"/>
    <property type="match status" value="1"/>
</dbReference>
<dbReference type="Proteomes" id="UP000191931">
    <property type="component" value="Unassembled WGS sequence"/>
</dbReference>
<dbReference type="PANTHER" id="PTHR43344">
    <property type="entry name" value="PHOSPHOSERINE PHOSPHATASE"/>
    <property type="match status" value="1"/>
</dbReference>
<evidence type="ECO:0000256" key="7">
    <source>
        <dbReference type="ARBA" id="ARBA00023299"/>
    </source>
</evidence>
<dbReference type="RefSeq" id="WP_080797680.1">
    <property type="nucleotide sequence ID" value="NZ_LT828540.1"/>
</dbReference>
<dbReference type="Pfam" id="PF00702">
    <property type="entry name" value="Hydrolase"/>
    <property type="match status" value="1"/>
</dbReference>
<evidence type="ECO:0000256" key="10">
    <source>
        <dbReference type="PIRSR" id="PIRSR611863-1"/>
    </source>
</evidence>
<comment type="catalytic activity">
    <reaction evidence="9">
        <text>O-phospho-D-serine + H2O = D-serine + phosphate</text>
        <dbReference type="Rhea" id="RHEA:24873"/>
        <dbReference type="ChEBI" id="CHEBI:15377"/>
        <dbReference type="ChEBI" id="CHEBI:35247"/>
        <dbReference type="ChEBI" id="CHEBI:43474"/>
        <dbReference type="ChEBI" id="CHEBI:58680"/>
        <dbReference type="EC" id="3.1.3.3"/>
    </reaction>
</comment>
<evidence type="ECO:0000256" key="11">
    <source>
        <dbReference type="PIRSR" id="PIRSR611863-2"/>
    </source>
</evidence>
<proteinExistence type="predicted"/>
<dbReference type="OrthoDB" id="9801134at2"/>
<feature type="binding site" evidence="12">
    <location>
        <position position="9"/>
    </location>
    <ligand>
        <name>Mg(2+)</name>
        <dbReference type="ChEBI" id="CHEBI:18420"/>
    </ligand>
</feature>
<accession>A0A1W1HBQ8</accession>
<organism evidence="13 14">
    <name type="scientific">Desulfamplus magnetovallimortis</name>
    <dbReference type="NCBI Taxonomy" id="1246637"/>
    <lineage>
        <taxon>Bacteria</taxon>
        <taxon>Pseudomonadati</taxon>
        <taxon>Thermodesulfobacteriota</taxon>
        <taxon>Desulfobacteria</taxon>
        <taxon>Desulfobacterales</taxon>
        <taxon>Desulfobacteraceae</taxon>
        <taxon>Desulfamplus</taxon>
    </lineage>
</organism>
<evidence type="ECO:0000256" key="4">
    <source>
        <dbReference type="ARBA" id="ARBA00022723"/>
    </source>
</evidence>
<dbReference type="InterPro" id="IPR023214">
    <property type="entry name" value="HAD_sf"/>
</dbReference>
<evidence type="ECO:0000256" key="6">
    <source>
        <dbReference type="ARBA" id="ARBA00022842"/>
    </source>
</evidence>
<feature type="binding site" evidence="11">
    <location>
        <position position="15"/>
    </location>
    <ligand>
        <name>substrate</name>
    </ligand>
</feature>
<evidence type="ECO:0000256" key="2">
    <source>
        <dbReference type="ARBA" id="ARBA00012640"/>
    </source>
</evidence>
<comment type="cofactor">
    <cofactor evidence="12">
        <name>Mg(2+)</name>
        <dbReference type="ChEBI" id="CHEBI:18420"/>
    </cofactor>
    <text evidence="12">Binds 1 Mg(2+) ion per subunit.</text>
</comment>
<dbReference type="GO" id="GO:0005737">
    <property type="term" value="C:cytoplasm"/>
    <property type="evidence" value="ECO:0007669"/>
    <property type="project" value="TreeGrafter"/>
</dbReference>
<name>A0A1W1HBQ8_9BACT</name>
<reference evidence="13 14" key="1">
    <citation type="submission" date="2017-03" db="EMBL/GenBank/DDBJ databases">
        <authorList>
            <person name="Afonso C.L."/>
            <person name="Miller P.J."/>
            <person name="Scott M.A."/>
            <person name="Spackman E."/>
            <person name="Goraichik I."/>
            <person name="Dimitrov K.M."/>
            <person name="Suarez D.L."/>
            <person name="Swayne D.E."/>
        </authorList>
    </citation>
    <scope>NUCLEOTIDE SEQUENCE [LARGE SCALE GENOMIC DNA]</scope>
    <source>
        <strain evidence="13">PRJEB14757</strain>
    </source>
</reference>
<sequence length="201" mass="23272">MNLICCDLEGVWVPEIWINVAKKTGIDELKLTTREISDYDVLMTKRLSVLDQHGLKLKDITEVIETMEPLEGAFETLNWIRERSQIIILSDTFEEFARPLMKKLNYPALLCHSLEIDPSGRISDYKLRQASQKKHAVRAFKGLNYRTVAFGDSYNDTAMLKEADDAFFFRPPDNVIKEFPQFDVTRTYDELKAKLNTFLKG</sequence>
<feature type="binding site" evidence="12">
    <location>
        <position position="152"/>
    </location>
    <ligand>
        <name>Mg(2+)</name>
        <dbReference type="ChEBI" id="CHEBI:18420"/>
    </ligand>
</feature>
<keyword evidence="3" id="KW-0028">Amino-acid biosynthesis</keyword>
<evidence type="ECO:0000313" key="14">
    <source>
        <dbReference type="Proteomes" id="UP000191931"/>
    </source>
</evidence>
<dbReference type="GO" id="GO:0000287">
    <property type="term" value="F:magnesium ion binding"/>
    <property type="evidence" value="ECO:0007669"/>
    <property type="project" value="TreeGrafter"/>
</dbReference>
<evidence type="ECO:0000256" key="9">
    <source>
        <dbReference type="ARBA" id="ARBA00048523"/>
    </source>
</evidence>
<dbReference type="Gene3D" id="3.90.1470.10">
    <property type="entry name" value="thrh gene product, domain 2"/>
    <property type="match status" value="1"/>
</dbReference>
<evidence type="ECO:0000256" key="8">
    <source>
        <dbReference type="ARBA" id="ARBA00048138"/>
    </source>
</evidence>
<dbReference type="GO" id="GO:0036424">
    <property type="term" value="F:L-phosphoserine phosphatase activity"/>
    <property type="evidence" value="ECO:0007669"/>
    <property type="project" value="TreeGrafter"/>
</dbReference>
<evidence type="ECO:0000256" key="1">
    <source>
        <dbReference type="ARBA" id="ARBA00005135"/>
    </source>
</evidence>
<dbReference type="EC" id="3.1.3.3" evidence="2"/>
<evidence type="ECO:0000256" key="12">
    <source>
        <dbReference type="PIRSR" id="PIRSR611863-3"/>
    </source>
</evidence>
<feature type="binding site" evidence="12">
    <location>
        <position position="7"/>
    </location>
    <ligand>
        <name>Mg(2+)</name>
        <dbReference type="ChEBI" id="CHEBI:18420"/>
    </ligand>
</feature>
<dbReference type="InterPro" id="IPR050582">
    <property type="entry name" value="HAD-like_SerB"/>
</dbReference>
<dbReference type="GO" id="GO:0006564">
    <property type="term" value="P:L-serine biosynthetic process"/>
    <property type="evidence" value="ECO:0007669"/>
    <property type="project" value="UniProtKB-KW"/>
</dbReference>
<feature type="binding site" evidence="11">
    <location>
        <position position="155"/>
    </location>
    <ligand>
        <name>substrate</name>
    </ligand>
</feature>
<evidence type="ECO:0000256" key="5">
    <source>
        <dbReference type="ARBA" id="ARBA00022801"/>
    </source>
</evidence>
<dbReference type="NCBIfam" id="TIGR02137">
    <property type="entry name" value="HSK-PSP"/>
    <property type="match status" value="1"/>
</dbReference>
<dbReference type="STRING" id="1246637.MTBBW1_20022"/>
<dbReference type="PANTHER" id="PTHR43344:SF2">
    <property type="entry name" value="PHOSPHOSERINE PHOSPHATASE"/>
    <property type="match status" value="1"/>
</dbReference>
<keyword evidence="4" id="KW-0479">Metal-binding</keyword>
<evidence type="ECO:0000256" key="3">
    <source>
        <dbReference type="ARBA" id="ARBA00022605"/>
    </source>
</evidence>
<comment type="catalytic activity">
    <reaction evidence="8">
        <text>O-phospho-L-serine + H2O = L-serine + phosphate</text>
        <dbReference type="Rhea" id="RHEA:21208"/>
        <dbReference type="ChEBI" id="CHEBI:15377"/>
        <dbReference type="ChEBI" id="CHEBI:33384"/>
        <dbReference type="ChEBI" id="CHEBI:43474"/>
        <dbReference type="ChEBI" id="CHEBI:57524"/>
        <dbReference type="EC" id="3.1.3.3"/>
    </reaction>
</comment>
<keyword evidence="14" id="KW-1185">Reference proteome</keyword>
<protein>
    <recommendedName>
        <fullName evidence="2">phosphoserine phosphatase</fullName>
        <ecNumber evidence="2">3.1.3.3</ecNumber>
    </recommendedName>
</protein>
<dbReference type="GO" id="GO:0016301">
    <property type="term" value="F:kinase activity"/>
    <property type="evidence" value="ECO:0007669"/>
    <property type="project" value="UniProtKB-KW"/>
</dbReference>
<keyword evidence="6" id="KW-0460">Magnesium</keyword>
<dbReference type="InterPro" id="IPR036412">
    <property type="entry name" value="HAD-like_sf"/>
</dbReference>
<comment type="pathway">
    <text evidence="1">Amino-acid biosynthesis; L-serine biosynthesis; L-serine from 3-phospho-D-glycerate: step 3/3.</text>
</comment>